<sequence length="274" mass="29818">MRCSPVSFALLSLLGCVVAVPINTGSSAPLSAIASSRNPADIFEGVPPPRTIFLGFRGTHSRAAASYRRQDWSGESTRDLVAQLGDGIYLTDDLQDASDNAANAAGYDNDKTDGNVLPSICAVFARNSPSWLLTPKVFLPPKAWDDGRPAAPEALLHQANWIASNVLLPSVARLTQAEILQHAETFVKLANSDPYSPVENSSINFHNWNVMKIPRELAPLLHVSECIDYASNPPQLSDFSQLPVNKIDYRDFMGEWGILGSYSDQVAPVRERAL</sequence>
<evidence type="ECO:0000313" key="2">
    <source>
        <dbReference type="EMBL" id="KAL0953114.1"/>
    </source>
</evidence>
<reference evidence="3" key="1">
    <citation type="submission" date="2024-06" db="EMBL/GenBank/DDBJ databases">
        <title>Multi-omics analyses provide insights into the biosynthesis of the anticancer antibiotic pleurotin in Hohenbuehelia grisea.</title>
        <authorList>
            <person name="Weaver J.A."/>
            <person name="Alberti F."/>
        </authorList>
    </citation>
    <scope>NUCLEOTIDE SEQUENCE [LARGE SCALE GENOMIC DNA]</scope>
    <source>
        <strain evidence="3">T-177</strain>
    </source>
</reference>
<comment type="caution">
    <text evidence="2">The sequence shown here is derived from an EMBL/GenBank/DDBJ whole genome shotgun (WGS) entry which is preliminary data.</text>
</comment>
<dbReference type="PROSITE" id="PS51257">
    <property type="entry name" value="PROKAR_LIPOPROTEIN"/>
    <property type="match status" value="1"/>
</dbReference>
<accession>A0ABR3JBT4</accession>
<keyword evidence="3" id="KW-1185">Reference proteome</keyword>
<protein>
    <submittedName>
        <fullName evidence="2">Uncharacterized protein</fullName>
    </submittedName>
</protein>
<evidence type="ECO:0000313" key="3">
    <source>
        <dbReference type="Proteomes" id="UP001556367"/>
    </source>
</evidence>
<dbReference type="EMBL" id="JASNQZ010000008">
    <property type="protein sequence ID" value="KAL0953114.1"/>
    <property type="molecule type" value="Genomic_DNA"/>
</dbReference>
<evidence type="ECO:0000256" key="1">
    <source>
        <dbReference type="SAM" id="SignalP"/>
    </source>
</evidence>
<keyword evidence="1" id="KW-0732">Signal</keyword>
<organism evidence="2 3">
    <name type="scientific">Hohenbuehelia grisea</name>
    <dbReference type="NCBI Taxonomy" id="104357"/>
    <lineage>
        <taxon>Eukaryota</taxon>
        <taxon>Fungi</taxon>
        <taxon>Dikarya</taxon>
        <taxon>Basidiomycota</taxon>
        <taxon>Agaricomycotina</taxon>
        <taxon>Agaricomycetes</taxon>
        <taxon>Agaricomycetidae</taxon>
        <taxon>Agaricales</taxon>
        <taxon>Pleurotineae</taxon>
        <taxon>Pleurotaceae</taxon>
        <taxon>Hohenbuehelia</taxon>
    </lineage>
</organism>
<gene>
    <name evidence="2" type="ORF">HGRIS_004383</name>
</gene>
<feature type="signal peptide" evidence="1">
    <location>
        <begin position="1"/>
        <end position="19"/>
    </location>
</feature>
<dbReference type="Proteomes" id="UP001556367">
    <property type="component" value="Unassembled WGS sequence"/>
</dbReference>
<name>A0ABR3JBT4_9AGAR</name>
<proteinExistence type="predicted"/>
<feature type="chain" id="PRO_5045125118" evidence="1">
    <location>
        <begin position="20"/>
        <end position="274"/>
    </location>
</feature>